<evidence type="ECO:0000256" key="1">
    <source>
        <dbReference type="ARBA" id="ARBA00004442"/>
    </source>
</evidence>
<dbReference type="PANTHER" id="PTHR30026:SF20">
    <property type="entry name" value="OUTER MEMBRANE PROTEIN TOLC"/>
    <property type="match status" value="1"/>
</dbReference>
<evidence type="ECO:0000256" key="7">
    <source>
        <dbReference type="ARBA" id="ARBA00023237"/>
    </source>
</evidence>
<dbReference type="GO" id="GO:0015562">
    <property type="term" value="F:efflux transmembrane transporter activity"/>
    <property type="evidence" value="ECO:0007669"/>
    <property type="project" value="InterPro"/>
</dbReference>
<evidence type="ECO:0000256" key="2">
    <source>
        <dbReference type="ARBA" id="ARBA00007613"/>
    </source>
</evidence>
<keyword evidence="8" id="KW-0732">Signal</keyword>
<comment type="subcellular location">
    <subcellularLocation>
        <location evidence="1">Cell outer membrane</location>
    </subcellularLocation>
</comment>
<proteinExistence type="inferred from homology"/>
<dbReference type="Proteomes" id="UP000483432">
    <property type="component" value="Unassembled WGS sequence"/>
</dbReference>
<comment type="caution">
    <text evidence="9">The sequence shown here is derived from an EMBL/GenBank/DDBJ whole genome shotgun (WGS) entry which is preliminary data.</text>
</comment>
<feature type="signal peptide" evidence="8">
    <location>
        <begin position="1"/>
        <end position="20"/>
    </location>
</feature>
<keyword evidence="5" id="KW-0812">Transmembrane</keyword>
<comment type="similarity">
    <text evidence="2">Belongs to the outer membrane factor (OMF) (TC 1.B.17) family.</text>
</comment>
<dbReference type="EMBL" id="JAAFGW010000195">
    <property type="protein sequence ID" value="NDP49018.1"/>
    <property type="molecule type" value="Genomic_DNA"/>
</dbReference>
<feature type="chain" id="PRO_5028961109" evidence="8">
    <location>
        <begin position="21"/>
        <end position="473"/>
    </location>
</feature>
<keyword evidence="7" id="KW-0998">Cell outer membrane</keyword>
<dbReference type="AlphaFoldDB" id="A0A7C9P941"/>
<dbReference type="GO" id="GO:0015288">
    <property type="term" value="F:porin activity"/>
    <property type="evidence" value="ECO:0007669"/>
    <property type="project" value="TreeGrafter"/>
</dbReference>
<evidence type="ECO:0000313" key="10">
    <source>
        <dbReference type="Proteomes" id="UP000483432"/>
    </source>
</evidence>
<accession>A0A7C9P941</accession>
<keyword evidence="3" id="KW-0813">Transport</keyword>
<gene>
    <name evidence="9" type="ORF">GZ085_11670</name>
</gene>
<evidence type="ECO:0000256" key="6">
    <source>
        <dbReference type="ARBA" id="ARBA00023136"/>
    </source>
</evidence>
<evidence type="ECO:0000256" key="8">
    <source>
        <dbReference type="SAM" id="SignalP"/>
    </source>
</evidence>
<dbReference type="Pfam" id="PF02321">
    <property type="entry name" value="OEP"/>
    <property type="match status" value="2"/>
</dbReference>
<reference evidence="9 10" key="1">
    <citation type="submission" date="2019-09" db="EMBL/GenBank/DDBJ databases">
        <title>H2 Metabolism Revealed by Metagenomic Analysis in Subglacial Sediment of East Antarctica.</title>
        <authorList>
            <person name="Yang Z."/>
            <person name="Zhang Y."/>
            <person name="Lv Y."/>
            <person name="Yan W."/>
            <person name="Xiao X."/>
            <person name="Sun B."/>
            <person name="Ma H."/>
        </authorList>
    </citation>
    <scope>NUCLEOTIDE SEQUENCE [LARGE SCALE GENOMIC DNA]</scope>
    <source>
        <strain evidence="9">Bin2_2</strain>
    </source>
</reference>
<dbReference type="NCBIfam" id="TIGR01844">
    <property type="entry name" value="type_I_sec_TolC"/>
    <property type="match status" value="1"/>
</dbReference>
<organism evidence="9 10">
    <name type="scientific">Sulfuriferula multivorans</name>
    <dbReference type="NCBI Taxonomy" id="1559896"/>
    <lineage>
        <taxon>Bacteria</taxon>
        <taxon>Pseudomonadati</taxon>
        <taxon>Pseudomonadota</taxon>
        <taxon>Betaproteobacteria</taxon>
        <taxon>Nitrosomonadales</taxon>
        <taxon>Sulfuricellaceae</taxon>
        <taxon>Sulfuriferula</taxon>
    </lineage>
</organism>
<dbReference type="SUPFAM" id="SSF56954">
    <property type="entry name" value="Outer membrane efflux proteins (OEP)"/>
    <property type="match status" value="1"/>
</dbReference>
<dbReference type="InterPro" id="IPR010130">
    <property type="entry name" value="T1SS_OMP_TolC"/>
</dbReference>
<evidence type="ECO:0000256" key="5">
    <source>
        <dbReference type="ARBA" id="ARBA00022692"/>
    </source>
</evidence>
<dbReference type="InterPro" id="IPR051906">
    <property type="entry name" value="TolC-like"/>
</dbReference>
<name>A0A7C9P941_9PROT</name>
<keyword evidence="6" id="KW-0472">Membrane</keyword>
<evidence type="ECO:0000256" key="4">
    <source>
        <dbReference type="ARBA" id="ARBA00022452"/>
    </source>
</evidence>
<dbReference type="InterPro" id="IPR003423">
    <property type="entry name" value="OMP_efflux"/>
</dbReference>
<dbReference type="GO" id="GO:0009279">
    <property type="term" value="C:cell outer membrane"/>
    <property type="evidence" value="ECO:0007669"/>
    <property type="project" value="UniProtKB-SubCell"/>
</dbReference>
<dbReference type="GO" id="GO:1990281">
    <property type="term" value="C:efflux pump complex"/>
    <property type="evidence" value="ECO:0007669"/>
    <property type="project" value="TreeGrafter"/>
</dbReference>
<evidence type="ECO:0000313" key="9">
    <source>
        <dbReference type="EMBL" id="NDP49018.1"/>
    </source>
</evidence>
<dbReference type="Gene3D" id="1.20.1600.10">
    <property type="entry name" value="Outer membrane efflux proteins (OEP)"/>
    <property type="match status" value="1"/>
</dbReference>
<evidence type="ECO:0000256" key="3">
    <source>
        <dbReference type="ARBA" id="ARBA00022448"/>
    </source>
</evidence>
<dbReference type="PANTHER" id="PTHR30026">
    <property type="entry name" value="OUTER MEMBRANE PROTEIN TOLC"/>
    <property type="match status" value="1"/>
</dbReference>
<sequence length="473" mass="51080">MQLKPLFLALTWALAPAAQAANLSDMFRDAQAYDAQYASARAAWQAGQEKSVQGRAGLLPNVNLGGNIRYNSVNSTLPGGDSNYDSNGLSINAAQPLFRKQNLVQYEQSKVQVKIADVQLKVAEQDLILRIAQAYFDVLQAQDNIAFINSQKSAITEQLASAKRNFEVGTATVTDTHEAQARFDLAVAQEIAEQNTLSIRQRALEKFIGKSAGSLDALVELKQLNAESGSMDEWAARAANGNLQGEIQRLAKSIADQEVERNRAGRYPTVDAVAGYTINNGQNFGNQQVDTRIATIGVELNLPIYQGGLINSRVREAVANQEKARQDLEVATREASLQARQAWLNVNSGAARVRALEQALTSTQAQLDSTKLGLQVGVRTNLDLLNAEQQVLSAQRDLAGARYAYLLASLSLKAAAGTLAAEDLQPIDRLLTIQRSSPASSTPDVKTMPAPTPLILKKGVLSSLSKPEKTASR</sequence>
<keyword evidence="4" id="KW-1134">Transmembrane beta strand</keyword>
<protein>
    <submittedName>
        <fullName evidence="9">TolC family outer membrane protein</fullName>
    </submittedName>
</protein>